<dbReference type="PANTHER" id="PTHR13029">
    <property type="match status" value="1"/>
</dbReference>
<dbReference type="InterPro" id="IPR030392">
    <property type="entry name" value="S74_ICA"/>
</dbReference>
<name>A0A0G0SZH8_9BACT</name>
<protein>
    <submittedName>
        <fullName evidence="3">Cell surface protein</fullName>
    </submittedName>
</protein>
<feature type="compositionally biased region" description="Low complexity" evidence="1">
    <location>
        <begin position="256"/>
        <end position="267"/>
    </location>
</feature>
<dbReference type="InterPro" id="IPR051577">
    <property type="entry name" value="MRF-like"/>
</dbReference>
<dbReference type="Pfam" id="PF21722">
    <property type="entry name" value="Gly_rich_2"/>
    <property type="match status" value="1"/>
</dbReference>
<dbReference type="GO" id="GO:0045893">
    <property type="term" value="P:positive regulation of DNA-templated transcription"/>
    <property type="evidence" value="ECO:0007669"/>
    <property type="project" value="TreeGrafter"/>
</dbReference>
<dbReference type="PANTHER" id="PTHR13029:SF18">
    <property type="entry name" value="MYELIN REGULATORY FACTOR HOMOLOG 1"/>
    <property type="match status" value="1"/>
</dbReference>
<dbReference type="EMBL" id="LBXZ01000009">
    <property type="protein sequence ID" value="KKR40255.1"/>
    <property type="molecule type" value="Genomic_DNA"/>
</dbReference>
<gene>
    <name evidence="3" type="ORF">UT75_C0009G0028</name>
</gene>
<dbReference type="GO" id="GO:0043565">
    <property type="term" value="F:sequence-specific DNA binding"/>
    <property type="evidence" value="ECO:0007669"/>
    <property type="project" value="TreeGrafter"/>
</dbReference>
<dbReference type="PROSITE" id="PS51688">
    <property type="entry name" value="ICA"/>
    <property type="match status" value="1"/>
</dbReference>
<evidence type="ECO:0000313" key="3">
    <source>
        <dbReference type="EMBL" id="KKR40255.1"/>
    </source>
</evidence>
<comment type="caution">
    <text evidence="3">The sequence shown here is derived from an EMBL/GenBank/DDBJ whole genome shotgun (WGS) entry which is preliminary data.</text>
</comment>
<dbReference type="GO" id="GO:0016540">
    <property type="term" value="P:protein autoprocessing"/>
    <property type="evidence" value="ECO:0007669"/>
    <property type="project" value="TreeGrafter"/>
</dbReference>
<reference evidence="3 4" key="1">
    <citation type="journal article" date="2015" name="Nature">
        <title>rRNA introns, odd ribosomes, and small enigmatic genomes across a large radiation of phyla.</title>
        <authorList>
            <person name="Brown C.T."/>
            <person name="Hug L.A."/>
            <person name="Thomas B.C."/>
            <person name="Sharon I."/>
            <person name="Castelle C.J."/>
            <person name="Singh A."/>
            <person name="Wilkins M.J."/>
            <person name="Williams K.H."/>
            <person name="Banfield J.F."/>
        </authorList>
    </citation>
    <scope>NUCLEOTIDE SEQUENCE [LARGE SCALE GENOMIC DNA]</scope>
</reference>
<evidence type="ECO:0000313" key="4">
    <source>
        <dbReference type="Proteomes" id="UP000034072"/>
    </source>
</evidence>
<dbReference type="Proteomes" id="UP000034072">
    <property type="component" value="Unassembled WGS sequence"/>
</dbReference>
<feature type="compositionally biased region" description="Gly residues" evidence="1">
    <location>
        <begin position="268"/>
        <end position="283"/>
    </location>
</feature>
<evidence type="ECO:0000256" key="1">
    <source>
        <dbReference type="SAM" id="MobiDB-lite"/>
    </source>
</evidence>
<feature type="compositionally biased region" description="Low complexity" evidence="1">
    <location>
        <begin position="830"/>
        <end position="845"/>
    </location>
</feature>
<feature type="domain" description="Peptidase S74" evidence="2">
    <location>
        <begin position="392"/>
        <end position="483"/>
    </location>
</feature>
<dbReference type="PATRIC" id="fig|1619033.3.peg.706"/>
<dbReference type="Pfam" id="PF13884">
    <property type="entry name" value="Peptidase_S74"/>
    <property type="match status" value="1"/>
</dbReference>
<evidence type="ECO:0000259" key="2">
    <source>
        <dbReference type="PROSITE" id="PS51688"/>
    </source>
</evidence>
<organism evidence="3 4">
    <name type="scientific">Candidatus Yanofskybacteria bacterium GW2011_GWE2_40_11</name>
    <dbReference type="NCBI Taxonomy" id="1619033"/>
    <lineage>
        <taxon>Bacteria</taxon>
        <taxon>Candidatus Yanofskyibacteriota</taxon>
    </lineage>
</organism>
<proteinExistence type="predicted"/>
<dbReference type="PRINTS" id="PR01217">
    <property type="entry name" value="PRICHEXTENSN"/>
</dbReference>
<accession>A0A0G0SZH8</accession>
<dbReference type="InterPro" id="IPR049304">
    <property type="entry name" value="Gly_rich_dom"/>
</dbReference>
<feature type="compositionally biased region" description="Pro residues" evidence="1">
    <location>
        <begin position="887"/>
        <end position="914"/>
    </location>
</feature>
<sequence length="914" mass="90347">MPNGTGNVGIGTTTPGTKFDIWGTSGAYDLFNVASSSGSSLLHVTKAGYVGIGTTTPSARLNSIGTFSVELDVVSEAATGGDISTDGLYTVHTFTTAGTFTFNPGPNVASVSYLVVAGGGGGGTSAAGYGGAGAGGAGGYLASSSYAVSEQNYTVTVGASGAGRTAGSNQAGGNGGNSVFGAITATGGGGGSNYAGNAGNGGSGGGAGYGGGSVGTGISGQGYNGGPVTGFTGGGGGGASGSGTNGSGGSNGGAGTASSITGTSITRAGGGATGTGTATGGGGTSGSINGAANTGGGGFGGYSDGAASGSGGSGVVIVRYLTPTGTTRVNRINVASSGNVGIGTTTPAGIFDVKGKLTVLSAGSVGVNTTTPSVALDVVGDVEYTGTITDVSDARLKENFSDFDGALRIINSIGVKNYNMIDTPDRIETGFIAQDMQQVFPQAVSVVDPINGYLGVSYVSFIPVLARGVQELNSRTTQQVSADDLSIGDLVSYASGSSAFRVAMGSTDQAVVAGVVTDVAGADVYGVASTSISFSGKALVKVSLENGAIEPGDRLALSPTQPGVAVRALSSGMTIGMALDSVDTIPSGSYAKIQVYVNPTYWSPSLALTSGTVADGTASGSADVTVTSTTTDSVASVSQVIDAIKNSIFTEVQTLWAKKDVIAEGIKKTYYAIADLIPGVDVSSWLSRDTTISDQADATTKSMFEGNGAQASKESKLEMDENGNYLTTYGVDSTRGEIQLTGSGDLVNGEAKVFFDYSFTSIISDQVVLRVLITPTTVGVTGQLYVDQKTIYGFTVKELNGSSTGKFDWMIIARRKGFEDKVAPTPTPTPDATGTTSVPPAEVTPTPTPDPSAPTGDTTTPTPTPTPDATPIVESPAPTPDASVPETPTPTPVPAELPAEPTPAPTEPEIVPAP</sequence>
<feature type="compositionally biased region" description="Gly residues" evidence="1">
    <location>
        <begin position="234"/>
        <end position="255"/>
    </location>
</feature>
<feature type="region of interest" description="Disordered" evidence="1">
    <location>
        <begin position="234"/>
        <end position="283"/>
    </location>
</feature>
<dbReference type="GO" id="GO:0003700">
    <property type="term" value="F:DNA-binding transcription factor activity"/>
    <property type="evidence" value="ECO:0007669"/>
    <property type="project" value="TreeGrafter"/>
</dbReference>
<feature type="region of interest" description="Disordered" evidence="1">
    <location>
        <begin position="820"/>
        <end position="914"/>
    </location>
</feature>
<dbReference type="AlphaFoldDB" id="A0A0G0SZH8"/>